<dbReference type="KEGG" id="pba:PSEBR_cmegl92"/>
<dbReference type="EMBL" id="CP002585">
    <property type="protein sequence ID" value="AEA71623.1"/>
    <property type="molecule type" value="Genomic_DNA"/>
</dbReference>
<evidence type="ECO:0000256" key="6">
    <source>
        <dbReference type="ARBA" id="ARBA00022747"/>
    </source>
</evidence>
<dbReference type="GO" id="GO:0032259">
    <property type="term" value="P:methylation"/>
    <property type="evidence" value="ECO:0007669"/>
    <property type="project" value="UniProtKB-KW"/>
</dbReference>
<reference key="2">
    <citation type="submission" date="2011-03" db="EMBL/GenBank/DDBJ databases">
        <title>Complete Genome Sequence of a beneficial plant roots-associated bacterium Pseudomonas brassicacearum.</title>
        <authorList>
            <person name="Ortet P."/>
            <person name="Barakat M."/>
            <person name="Lalaouna D."/>
            <person name="Fochesato S."/>
            <person name="Barbe V."/>
            <person name="Santaella C."/>
            <person name="Heulin T."/>
            <person name="Achouak W."/>
        </authorList>
    </citation>
    <scope>NUCLEOTIDE SEQUENCE</scope>
    <source>
        <strain>NFM421</strain>
    </source>
</reference>
<dbReference type="REBASE" id="33997">
    <property type="entry name" value="M.Pbr421ORF92P"/>
</dbReference>
<dbReference type="Pfam" id="PF01555">
    <property type="entry name" value="N6_N4_Mtase"/>
    <property type="match status" value="1"/>
</dbReference>
<dbReference type="STRING" id="994484.PSEBR_cmegl92"/>
<evidence type="ECO:0000313" key="11">
    <source>
        <dbReference type="Proteomes" id="UP000006692"/>
    </source>
</evidence>
<keyword evidence="4" id="KW-0808">Transferase</keyword>
<evidence type="ECO:0000256" key="7">
    <source>
        <dbReference type="ARBA" id="ARBA00023125"/>
    </source>
</evidence>
<comment type="catalytic activity">
    <reaction evidence="8">
        <text>a 2'-deoxycytidine in DNA + S-adenosyl-L-methionine = an N(4)-methyl-2'-deoxycytidine in DNA + S-adenosyl-L-homocysteine + H(+)</text>
        <dbReference type="Rhea" id="RHEA:16857"/>
        <dbReference type="Rhea" id="RHEA-COMP:11369"/>
        <dbReference type="Rhea" id="RHEA-COMP:13674"/>
        <dbReference type="ChEBI" id="CHEBI:15378"/>
        <dbReference type="ChEBI" id="CHEBI:57856"/>
        <dbReference type="ChEBI" id="CHEBI:59789"/>
        <dbReference type="ChEBI" id="CHEBI:85452"/>
        <dbReference type="ChEBI" id="CHEBI:137933"/>
        <dbReference type="EC" id="2.1.1.113"/>
    </reaction>
</comment>
<protein>
    <recommendedName>
        <fullName evidence="2">site-specific DNA-methyltransferase (cytosine-N(4)-specific)</fullName>
        <ecNumber evidence="2">2.1.1.113</ecNumber>
    </recommendedName>
</protein>
<keyword evidence="7" id="KW-0238">DNA-binding</keyword>
<name>F2KM80_PSEBN</name>
<dbReference type="Gene3D" id="3.40.50.150">
    <property type="entry name" value="Vaccinia Virus protein VP39"/>
    <property type="match status" value="2"/>
</dbReference>
<sequence>MENFANPVRPRASKSKISELYPYYAGFSPEFASDAARWLAPSKNDIILDPWNGAGTTTSLAKEFIISTIGYDLNPVMVLVSKANLIVPHEASSIPPLTEKISKSLETQRKATSNNPLTLLFTEGTASTIRAIAVGIWEHLVSSEASESSTKHINTASPLAAVFFVGIFNTARELLSSFGTSNPTWMKIPKTEHEKINVSAQEVTLHFKNAMTRIQNLIADKCLNSPTPIASCNYGDSKKLPLDDESIDAVLTSPPYCTRLDYARATMVELLILESLNLASYQHTRISLMGSSVVNKPVHTNIPSEWGQSCKSLLEKIYEHPSKASKTYYFNSHYNYFKDLYQSISEIGRVCKPSARVCIVAQDSYYKELHNDLPEIIMEMASHQRFETHSVFPYEKKNPISLINSASSTYRNKKTPIETAILLTRS</sequence>
<feature type="domain" description="DNA methylase N-4/N-6" evidence="9">
    <location>
        <begin position="247"/>
        <end position="406"/>
    </location>
</feature>
<dbReference type="HOGENOM" id="CLU_027633_3_0_6"/>
<evidence type="ECO:0000256" key="3">
    <source>
        <dbReference type="ARBA" id="ARBA00022603"/>
    </source>
</evidence>
<accession>F2KM80</accession>
<evidence type="ECO:0000256" key="8">
    <source>
        <dbReference type="ARBA" id="ARBA00049120"/>
    </source>
</evidence>
<proteinExistence type="inferred from homology"/>
<evidence type="ECO:0000256" key="5">
    <source>
        <dbReference type="ARBA" id="ARBA00022691"/>
    </source>
</evidence>
<reference evidence="10 11" key="1">
    <citation type="journal article" date="2011" name="J. Bacteriol.">
        <title>Complete genome sequence of a beneficial plant root-associated bacterium, Pseudomonas brassicacearum.</title>
        <authorList>
            <person name="Ortet P."/>
            <person name="Barakat M."/>
            <person name="Lalaouna D."/>
            <person name="Fochesato S."/>
            <person name="Barbe V."/>
            <person name="Vacherie B."/>
            <person name="Santaella C."/>
            <person name="Heulin T."/>
            <person name="Achouak W."/>
        </authorList>
    </citation>
    <scope>NUCLEOTIDE SEQUENCE [LARGE SCALE GENOMIC DNA]</scope>
    <source>
        <strain evidence="10 11">NFM421</strain>
    </source>
</reference>
<evidence type="ECO:0000256" key="1">
    <source>
        <dbReference type="ARBA" id="ARBA00010203"/>
    </source>
</evidence>
<dbReference type="InterPro" id="IPR002941">
    <property type="entry name" value="DNA_methylase_N4/N6"/>
</dbReference>
<dbReference type="PROSITE" id="PS00093">
    <property type="entry name" value="N4_MTASE"/>
    <property type="match status" value="1"/>
</dbReference>
<comment type="similarity">
    <text evidence="1">Belongs to the N(4)/N(6)-methyltransferase family. N(4) subfamily.</text>
</comment>
<keyword evidence="6" id="KW-0680">Restriction system</keyword>
<dbReference type="EC" id="2.1.1.113" evidence="2"/>
<dbReference type="Proteomes" id="UP000006692">
    <property type="component" value="Chromosome"/>
</dbReference>
<gene>
    <name evidence="10" type="ORF">PSEBR_cmegl92</name>
</gene>
<dbReference type="GO" id="GO:0009307">
    <property type="term" value="P:DNA restriction-modification system"/>
    <property type="evidence" value="ECO:0007669"/>
    <property type="project" value="UniProtKB-KW"/>
</dbReference>
<organism evidence="10 11">
    <name type="scientific">Pseudomonas brassicacearum (strain NFM421)</name>
    <dbReference type="NCBI Taxonomy" id="994484"/>
    <lineage>
        <taxon>Bacteria</taxon>
        <taxon>Pseudomonadati</taxon>
        <taxon>Pseudomonadota</taxon>
        <taxon>Gammaproteobacteria</taxon>
        <taxon>Pseudomonadales</taxon>
        <taxon>Pseudomonadaceae</taxon>
        <taxon>Pseudomonas</taxon>
    </lineage>
</organism>
<evidence type="ECO:0000313" key="10">
    <source>
        <dbReference type="EMBL" id="AEA71623.1"/>
    </source>
</evidence>
<dbReference type="InterPro" id="IPR029063">
    <property type="entry name" value="SAM-dependent_MTases_sf"/>
</dbReference>
<dbReference type="SUPFAM" id="SSF53335">
    <property type="entry name" value="S-adenosyl-L-methionine-dependent methyltransferases"/>
    <property type="match status" value="2"/>
</dbReference>
<evidence type="ECO:0000256" key="4">
    <source>
        <dbReference type="ARBA" id="ARBA00022679"/>
    </source>
</evidence>
<dbReference type="GO" id="GO:0003677">
    <property type="term" value="F:DNA binding"/>
    <property type="evidence" value="ECO:0007669"/>
    <property type="project" value="UniProtKB-KW"/>
</dbReference>
<dbReference type="RefSeq" id="WP_013694377.1">
    <property type="nucleotide sequence ID" value="NC_015379.1"/>
</dbReference>
<dbReference type="GO" id="GO:0008170">
    <property type="term" value="F:N-methyltransferase activity"/>
    <property type="evidence" value="ECO:0007669"/>
    <property type="project" value="InterPro"/>
</dbReference>
<keyword evidence="5" id="KW-0949">S-adenosyl-L-methionine</keyword>
<dbReference type="InterPro" id="IPR017985">
    <property type="entry name" value="MeTrfase_CN4_CS"/>
</dbReference>
<dbReference type="AlphaFoldDB" id="F2KM80"/>
<keyword evidence="3 10" id="KW-0489">Methyltransferase</keyword>
<evidence type="ECO:0000256" key="2">
    <source>
        <dbReference type="ARBA" id="ARBA00012185"/>
    </source>
</evidence>
<evidence type="ECO:0000259" key="9">
    <source>
        <dbReference type="Pfam" id="PF01555"/>
    </source>
</evidence>
<dbReference type="GO" id="GO:0015667">
    <property type="term" value="F:site-specific DNA-methyltransferase (cytosine-N4-specific) activity"/>
    <property type="evidence" value="ECO:0007669"/>
    <property type="project" value="UniProtKB-EC"/>
</dbReference>